<dbReference type="GeneID" id="96217102"/>
<name>A0A0Q0B5V8_9PSED</name>
<dbReference type="AlphaFoldDB" id="A0A0Q0B5V8"/>
<organism evidence="1 3">
    <name type="scientific">Pseudomonas syringae pv. tagetis</name>
    <dbReference type="NCBI Taxonomy" id="129140"/>
    <lineage>
        <taxon>Bacteria</taxon>
        <taxon>Pseudomonadati</taxon>
        <taxon>Pseudomonadota</taxon>
        <taxon>Gammaproteobacteria</taxon>
        <taxon>Pseudomonadales</taxon>
        <taxon>Pseudomonadaceae</taxon>
        <taxon>Pseudomonas</taxon>
    </lineage>
</organism>
<dbReference type="PATRIC" id="fig|129140.3.peg.2339"/>
<dbReference type="RefSeq" id="WP_054988314.1">
    <property type="nucleotide sequence ID" value="NZ_CP092923.1"/>
</dbReference>
<dbReference type="Proteomes" id="UP000050474">
    <property type="component" value="Unassembled WGS sequence"/>
</dbReference>
<accession>A0A0Q0B5V8</accession>
<protein>
    <submittedName>
        <fullName evidence="1">Uncharacterized protein</fullName>
    </submittedName>
</protein>
<dbReference type="EMBL" id="JAVCQK010000012">
    <property type="protein sequence ID" value="MFH7517204.1"/>
    <property type="molecule type" value="Genomic_DNA"/>
</dbReference>
<evidence type="ECO:0000313" key="1">
    <source>
        <dbReference type="EMBL" id="KPY86252.1"/>
    </source>
</evidence>
<dbReference type="EMBL" id="LJRM01000088">
    <property type="protein sequence ID" value="KPY86252.1"/>
    <property type="molecule type" value="Genomic_DNA"/>
</dbReference>
<evidence type="ECO:0000313" key="4">
    <source>
        <dbReference type="Proteomes" id="UP001610657"/>
    </source>
</evidence>
<gene>
    <name evidence="1" type="ORF">ALO44_01774</name>
    <name evidence="2" type="ORF">RA271_18710</name>
</gene>
<sequence length="129" mass="14849">MAEQDYPLNSFLPQALKALESIQHSLSVLADIQLAAEFHPDHEGRTQIYRQFDEAQKKDSQAADEIQALHLKAKELRNNGDTDAERQTRLPIREAMDHRIETSQVLRKLTETFPAFSRLHQLSTGKEKR</sequence>
<comment type="caution">
    <text evidence="1">The sequence shown here is derived from an EMBL/GenBank/DDBJ whole genome shotgun (WGS) entry which is preliminary data.</text>
</comment>
<evidence type="ECO:0000313" key="2">
    <source>
        <dbReference type="EMBL" id="MFH7517204.1"/>
    </source>
</evidence>
<keyword evidence="4" id="KW-1185">Reference proteome</keyword>
<reference evidence="2 4" key="2">
    <citation type="submission" date="2023-08" db="EMBL/GenBank/DDBJ databases">
        <title>Genomic and mutational analysis of Pseudomonas syringae pv. tagetis EB037 pathogenicity on sunflower.</title>
        <authorList>
            <person name="Maul J.E."/>
        </authorList>
    </citation>
    <scope>NUCLEOTIDE SEQUENCE [LARGE SCALE GENOMIC DNA]</scope>
    <source>
        <strain evidence="2 4">EB037_T1</strain>
    </source>
</reference>
<dbReference type="Proteomes" id="UP001610657">
    <property type="component" value="Unassembled WGS sequence"/>
</dbReference>
<proteinExistence type="predicted"/>
<evidence type="ECO:0000313" key="3">
    <source>
        <dbReference type="Proteomes" id="UP000050474"/>
    </source>
</evidence>
<reference evidence="1 3" key="1">
    <citation type="submission" date="2015-09" db="EMBL/GenBank/DDBJ databases">
        <title>Genome announcement of multiple Pseudomonas syringae strains.</title>
        <authorList>
            <person name="Thakur S."/>
            <person name="Wang P.W."/>
            <person name="Gong Y."/>
            <person name="Weir B.S."/>
            <person name="Guttman D.S."/>
        </authorList>
    </citation>
    <scope>NUCLEOTIDE SEQUENCE [LARGE SCALE GENOMIC DNA]</scope>
    <source>
        <strain evidence="1 3">ICMP4091</strain>
    </source>
</reference>